<evidence type="ECO:0000313" key="13">
    <source>
        <dbReference type="RefSeq" id="XP_022769956.1"/>
    </source>
</evidence>
<evidence type="ECO:0000313" key="12">
    <source>
        <dbReference type="Proteomes" id="UP000515121"/>
    </source>
</evidence>
<name>A0A6P6AYW9_DURZI</name>
<comment type="subcellular location">
    <subcellularLocation>
        <location evidence="1">Endomembrane system</location>
        <topology evidence="1">Multi-pass membrane protein</topology>
    </subcellularLocation>
</comment>
<keyword evidence="5 11" id="KW-1133">Transmembrane helix</keyword>
<feature type="transmembrane region" description="Helical" evidence="11">
    <location>
        <begin position="728"/>
        <end position="747"/>
    </location>
</feature>
<gene>
    <name evidence="13" type="primary">LOC111313540</name>
</gene>
<keyword evidence="4 11" id="KW-0812">Transmembrane</keyword>
<sequence>MAPKEFCLPLYEKIARKNTIHRALDITLLFLLASLLFYRLLALKNHGFVWLLAFLCESWFTFNWFLNVSSKWNPVEFKTYPENLEQRFPELPPVDMFVTTADPVVEPPIMTVNTVLSLLAVDYPAHKLACYVSDDGCSLLTFYSLVEASKFAKLWVPFCKKYKIQLRAPFRFFLDDPTSSSANSEFKQEWKKIKAEYEHLSLKIEEAGRKSTPCDLSGEFAVFFEIERSNHPTIIKIIAENKQSSRDDDVPHLVYISREKRPKQPHHFKAGAMNVLSRVSGLMTNAPFMLNVDCDMFVNNPQVVRQTMCHLLGSKSESEIAFVQHPQRFYDGPKDDPYGNQFDIFFEYVFPGIAGIQGPLYGGTGCFHRRKVIYGLWPDNAENQGRNHTSIEGKLDDCEQLKVFGKSKEFSESAIYALKGKKDFPNNLSDSLEAAFPVAGCGYEFGTSWGTKVGWIYGSMAEDALTGLEIHKKGWKSTFLAPHPPAFLGCTPSAGPAVMSQQKRWAIGLFEILVSKNSPIFATLNGKLQFRMLLFYIWLFLWGVSSIPELCYTALPAYCIIANSHFLPKVQEPAILIPVITFMIYNLATLREYLKTGMSIRAWWNNMKMGRIIATSAYLFGFLTVVLKLLGLSDTVFEVTKKDQSNSDGDETDGTTIFTFDESPIFVPGTTILLVHLTALLAFFLGLRPLVDDVGQGVGLGEVLCSLWVVLCFLPFLKGLFKRGKYGIPSSTIFKSTSLALVFVYLCRTSWG</sequence>
<feature type="transmembrane region" description="Helical" evidence="11">
    <location>
        <begin position="47"/>
        <end position="66"/>
    </location>
</feature>
<dbReference type="GO" id="GO:0030244">
    <property type="term" value="P:cellulose biosynthetic process"/>
    <property type="evidence" value="ECO:0007669"/>
    <property type="project" value="InterPro"/>
</dbReference>
<feature type="active site" evidence="8">
    <location>
        <position position="135"/>
    </location>
</feature>
<dbReference type="AlphaFoldDB" id="A0A6P6AYW9"/>
<dbReference type="GO" id="GO:0016020">
    <property type="term" value="C:membrane"/>
    <property type="evidence" value="ECO:0007669"/>
    <property type="project" value="InterPro"/>
</dbReference>
<accession>A0A6P6AYW9</accession>
<dbReference type="InterPro" id="IPR005150">
    <property type="entry name" value="Cellulose_synth"/>
</dbReference>
<keyword evidence="2" id="KW-0328">Glycosyltransferase</keyword>
<evidence type="ECO:0000256" key="6">
    <source>
        <dbReference type="ARBA" id="ARBA00023136"/>
    </source>
</evidence>
<keyword evidence="12" id="KW-1185">Reference proteome</keyword>
<dbReference type="KEGG" id="dzi:111313540"/>
<feature type="binding site" evidence="10">
    <location>
        <position position="293"/>
    </location>
    <ligand>
        <name>Mn(2+)</name>
        <dbReference type="ChEBI" id="CHEBI:29035"/>
    </ligand>
</feature>
<feature type="binding site" evidence="9">
    <location>
        <position position="135"/>
    </location>
    <ligand>
        <name>UDP-alpha-D-glucose</name>
        <dbReference type="ChEBI" id="CHEBI:58885"/>
    </ligand>
</feature>
<evidence type="ECO:0000256" key="9">
    <source>
        <dbReference type="PIRSR" id="PIRSR605150-2"/>
    </source>
</evidence>
<dbReference type="OrthoDB" id="72851at2759"/>
<keyword evidence="6 11" id="KW-0472">Membrane</keyword>
<feature type="active site" evidence="8">
    <location>
        <position position="463"/>
    </location>
</feature>
<reference evidence="13" key="1">
    <citation type="submission" date="2025-08" db="UniProtKB">
        <authorList>
            <consortium name="RefSeq"/>
        </authorList>
    </citation>
    <scope>IDENTIFICATION</scope>
    <source>
        <tissue evidence="13">Fruit stalk</tissue>
    </source>
</reference>
<feature type="transmembrane region" description="Helical" evidence="11">
    <location>
        <begin position="575"/>
        <end position="591"/>
    </location>
</feature>
<evidence type="ECO:0000256" key="7">
    <source>
        <dbReference type="ARBA" id="ARBA00023316"/>
    </source>
</evidence>
<keyword evidence="7" id="KW-0961">Cell wall biogenesis/degradation</keyword>
<evidence type="ECO:0000256" key="11">
    <source>
        <dbReference type="SAM" id="Phobius"/>
    </source>
</evidence>
<evidence type="ECO:0000256" key="3">
    <source>
        <dbReference type="ARBA" id="ARBA00022679"/>
    </source>
</evidence>
<evidence type="ECO:0000256" key="5">
    <source>
        <dbReference type="ARBA" id="ARBA00022989"/>
    </source>
</evidence>
<evidence type="ECO:0000256" key="2">
    <source>
        <dbReference type="ARBA" id="ARBA00022676"/>
    </source>
</evidence>
<dbReference type="GeneID" id="111313540"/>
<dbReference type="Pfam" id="PF03552">
    <property type="entry name" value="Cellulose_synt"/>
    <property type="match status" value="2"/>
</dbReference>
<evidence type="ECO:0000256" key="8">
    <source>
        <dbReference type="PIRSR" id="PIRSR605150-1"/>
    </source>
</evidence>
<dbReference type="GO" id="GO:0012505">
    <property type="term" value="C:endomembrane system"/>
    <property type="evidence" value="ECO:0007669"/>
    <property type="project" value="UniProtKB-SubCell"/>
</dbReference>
<dbReference type="RefSeq" id="XP_022769956.1">
    <property type="nucleotide sequence ID" value="XM_022914221.1"/>
</dbReference>
<feature type="transmembrane region" description="Helical" evidence="11">
    <location>
        <begin position="697"/>
        <end position="716"/>
    </location>
</feature>
<feature type="transmembrane region" description="Helical" evidence="11">
    <location>
        <begin position="665"/>
        <end position="685"/>
    </location>
</feature>
<feature type="transmembrane region" description="Helical" evidence="11">
    <location>
        <begin position="612"/>
        <end position="631"/>
    </location>
</feature>
<evidence type="ECO:0000256" key="1">
    <source>
        <dbReference type="ARBA" id="ARBA00004127"/>
    </source>
</evidence>
<dbReference type="GO" id="GO:0071555">
    <property type="term" value="P:cell wall organization"/>
    <property type="evidence" value="ECO:0007669"/>
    <property type="project" value="UniProtKB-KW"/>
</dbReference>
<dbReference type="SUPFAM" id="SSF53448">
    <property type="entry name" value="Nucleotide-diphospho-sugar transferases"/>
    <property type="match status" value="1"/>
</dbReference>
<feature type="binding site" evidence="10">
    <location>
        <position position="269"/>
    </location>
    <ligand>
        <name>Mn(2+)</name>
        <dbReference type="ChEBI" id="CHEBI:29035"/>
    </ligand>
</feature>
<dbReference type="GO" id="GO:0016760">
    <property type="term" value="F:cellulose synthase (UDP-forming) activity"/>
    <property type="evidence" value="ECO:0007669"/>
    <property type="project" value="InterPro"/>
</dbReference>
<feature type="transmembrane region" description="Helical" evidence="11">
    <location>
        <begin position="23"/>
        <end position="41"/>
    </location>
</feature>
<feature type="binding site" evidence="9">
    <location>
        <position position="106"/>
    </location>
    <ligand>
        <name>UDP-alpha-D-glucose</name>
        <dbReference type="ChEBI" id="CHEBI:58885"/>
    </ligand>
</feature>
<evidence type="ECO:0000256" key="4">
    <source>
        <dbReference type="ARBA" id="ARBA00022692"/>
    </source>
</evidence>
<proteinExistence type="predicted"/>
<evidence type="ECO:0000256" key="10">
    <source>
        <dbReference type="PIRSR" id="PIRSR605150-3"/>
    </source>
</evidence>
<protein>
    <submittedName>
        <fullName evidence="13">Cellulose synthase-like protein H1</fullName>
    </submittedName>
</protein>
<organism evidence="12 13">
    <name type="scientific">Durio zibethinus</name>
    <name type="common">Durian</name>
    <dbReference type="NCBI Taxonomy" id="66656"/>
    <lineage>
        <taxon>Eukaryota</taxon>
        <taxon>Viridiplantae</taxon>
        <taxon>Streptophyta</taxon>
        <taxon>Embryophyta</taxon>
        <taxon>Tracheophyta</taxon>
        <taxon>Spermatophyta</taxon>
        <taxon>Magnoliopsida</taxon>
        <taxon>eudicotyledons</taxon>
        <taxon>Gunneridae</taxon>
        <taxon>Pentapetalae</taxon>
        <taxon>rosids</taxon>
        <taxon>malvids</taxon>
        <taxon>Malvales</taxon>
        <taxon>Malvaceae</taxon>
        <taxon>Helicteroideae</taxon>
        <taxon>Durio</taxon>
    </lineage>
</organism>
<feature type="transmembrane region" description="Helical" evidence="11">
    <location>
        <begin position="533"/>
        <end position="555"/>
    </location>
</feature>
<dbReference type="Proteomes" id="UP000515121">
    <property type="component" value="Unplaced"/>
</dbReference>
<dbReference type="InterPro" id="IPR029044">
    <property type="entry name" value="Nucleotide-diphossugar_trans"/>
</dbReference>
<keyword evidence="3" id="KW-0808">Transferase</keyword>
<dbReference type="PANTHER" id="PTHR13301">
    <property type="entry name" value="X-BOX TRANSCRIPTION FACTOR-RELATED"/>
    <property type="match status" value="1"/>
</dbReference>
<dbReference type="Gene3D" id="3.90.550.10">
    <property type="entry name" value="Spore Coat Polysaccharide Biosynthesis Protein SpsA, Chain A"/>
    <property type="match status" value="1"/>
</dbReference>